<comment type="caution">
    <text evidence="12">The sequence shown here is derived from an EMBL/GenBank/DDBJ whole genome shotgun (WGS) entry which is preliminary data.</text>
</comment>
<keyword evidence="5" id="KW-0472">Membrane</keyword>
<dbReference type="PANTHER" id="PTHR31044">
    <property type="entry name" value="BETA-1,3 GLUCANASE"/>
    <property type="match status" value="1"/>
</dbReference>
<dbReference type="GO" id="GO:0009506">
    <property type="term" value="C:plasmodesma"/>
    <property type="evidence" value="ECO:0007669"/>
    <property type="project" value="UniProtKB-ARBA"/>
</dbReference>
<feature type="region of interest" description="Disordered" evidence="9">
    <location>
        <begin position="222"/>
        <end position="294"/>
    </location>
</feature>
<dbReference type="Pfam" id="PF07983">
    <property type="entry name" value="X8"/>
    <property type="match status" value="1"/>
</dbReference>
<gene>
    <name evidence="12" type="ORF">DM860_003479</name>
</gene>
<dbReference type="AlphaFoldDB" id="A0A328DHQ3"/>
<dbReference type="InterPro" id="IPR044788">
    <property type="entry name" value="X8_dom_prot"/>
</dbReference>
<keyword evidence="13" id="KW-1185">Reference proteome</keyword>
<dbReference type="Gene3D" id="1.20.58.1040">
    <property type="match status" value="1"/>
</dbReference>
<evidence type="ECO:0000256" key="1">
    <source>
        <dbReference type="ARBA" id="ARBA00004609"/>
    </source>
</evidence>
<evidence type="ECO:0000256" key="8">
    <source>
        <dbReference type="ARBA" id="ARBA00023288"/>
    </source>
</evidence>
<feature type="domain" description="X8" evidence="11">
    <location>
        <begin position="141"/>
        <end position="225"/>
    </location>
</feature>
<evidence type="ECO:0000256" key="6">
    <source>
        <dbReference type="ARBA" id="ARBA00023157"/>
    </source>
</evidence>
<keyword evidence="3" id="KW-0336">GPI-anchor</keyword>
<dbReference type="Proteomes" id="UP000249390">
    <property type="component" value="Unassembled WGS sequence"/>
</dbReference>
<keyword evidence="7" id="KW-0325">Glycoprotein</keyword>
<evidence type="ECO:0000256" key="10">
    <source>
        <dbReference type="SAM" id="SignalP"/>
    </source>
</evidence>
<feature type="signal peptide" evidence="10">
    <location>
        <begin position="1"/>
        <end position="26"/>
    </location>
</feature>
<dbReference type="GO" id="GO:0005886">
    <property type="term" value="C:plasma membrane"/>
    <property type="evidence" value="ECO:0007669"/>
    <property type="project" value="UniProtKB-SubCell"/>
</dbReference>
<evidence type="ECO:0000256" key="4">
    <source>
        <dbReference type="ARBA" id="ARBA00022729"/>
    </source>
</evidence>
<evidence type="ECO:0000256" key="7">
    <source>
        <dbReference type="ARBA" id="ARBA00023180"/>
    </source>
</evidence>
<reference evidence="12 13" key="1">
    <citation type="submission" date="2018-06" db="EMBL/GenBank/DDBJ databases">
        <title>The Genome of Cuscuta australis (Dodder) Provides Insight into the Evolution of Plant Parasitism.</title>
        <authorList>
            <person name="Liu H."/>
        </authorList>
    </citation>
    <scope>NUCLEOTIDE SEQUENCE [LARGE SCALE GENOMIC DNA]</scope>
    <source>
        <strain evidence="13">cv. Yunnan</strain>
        <tissue evidence="12">Vines</tissue>
    </source>
</reference>
<keyword evidence="8" id="KW-0449">Lipoprotein</keyword>
<dbReference type="EMBL" id="NQVE01000142">
    <property type="protein sequence ID" value="RAL44720.1"/>
    <property type="molecule type" value="Genomic_DNA"/>
</dbReference>
<dbReference type="SMART" id="SM00768">
    <property type="entry name" value="X8"/>
    <property type="match status" value="1"/>
</dbReference>
<evidence type="ECO:0000313" key="13">
    <source>
        <dbReference type="Proteomes" id="UP000249390"/>
    </source>
</evidence>
<protein>
    <recommendedName>
        <fullName evidence="11">X8 domain-containing protein</fullName>
    </recommendedName>
</protein>
<comment type="subcellular location">
    <subcellularLocation>
        <location evidence="1">Cell membrane</location>
        <topology evidence="1">Lipid-anchor</topology>
        <topology evidence="1">GPI-anchor</topology>
    </subcellularLocation>
</comment>
<feature type="chain" id="PRO_5016367438" description="X8 domain-containing protein" evidence="10">
    <location>
        <begin position="27"/>
        <end position="321"/>
    </location>
</feature>
<dbReference type="FunFam" id="1.20.58.1040:FF:000001">
    <property type="entry name" value="Glucan endo-1,3-beta-glucosidase 4"/>
    <property type="match status" value="1"/>
</dbReference>
<proteinExistence type="predicted"/>
<evidence type="ECO:0000256" key="9">
    <source>
        <dbReference type="SAM" id="MobiDB-lite"/>
    </source>
</evidence>
<evidence type="ECO:0000259" key="11">
    <source>
        <dbReference type="SMART" id="SM00768"/>
    </source>
</evidence>
<dbReference type="InterPro" id="IPR012946">
    <property type="entry name" value="X8"/>
</dbReference>
<evidence type="ECO:0000313" key="12">
    <source>
        <dbReference type="EMBL" id="RAL44720.1"/>
    </source>
</evidence>
<keyword evidence="2" id="KW-1003">Cell membrane</keyword>
<evidence type="ECO:0000256" key="3">
    <source>
        <dbReference type="ARBA" id="ARBA00022622"/>
    </source>
</evidence>
<dbReference type="PANTHER" id="PTHR31044:SF127">
    <property type="entry name" value="X8 DOMAIN-CONTAINING PROTEIN"/>
    <property type="match status" value="1"/>
</dbReference>
<accession>A0A328DHQ3</accession>
<feature type="compositionally biased region" description="Pro residues" evidence="9">
    <location>
        <begin position="235"/>
        <end position="268"/>
    </location>
</feature>
<name>A0A328DHQ3_9ASTE</name>
<organism evidence="12 13">
    <name type="scientific">Cuscuta australis</name>
    <dbReference type="NCBI Taxonomy" id="267555"/>
    <lineage>
        <taxon>Eukaryota</taxon>
        <taxon>Viridiplantae</taxon>
        <taxon>Streptophyta</taxon>
        <taxon>Embryophyta</taxon>
        <taxon>Tracheophyta</taxon>
        <taxon>Spermatophyta</taxon>
        <taxon>Magnoliopsida</taxon>
        <taxon>eudicotyledons</taxon>
        <taxon>Gunneridae</taxon>
        <taxon>Pentapetalae</taxon>
        <taxon>asterids</taxon>
        <taxon>lamiids</taxon>
        <taxon>Solanales</taxon>
        <taxon>Convolvulaceae</taxon>
        <taxon>Cuscuteae</taxon>
        <taxon>Cuscuta</taxon>
        <taxon>Cuscuta subgen. Grammica</taxon>
        <taxon>Cuscuta sect. Cleistogrammica</taxon>
    </lineage>
</organism>
<keyword evidence="6" id="KW-1015">Disulfide bond</keyword>
<dbReference type="GO" id="GO:0098552">
    <property type="term" value="C:side of membrane"/>
    <property type="evidence" value="ECO:0007669"/>
    <property type="project" value="UniProtKB-KW"/>
</dbReference>
<sequence>MSSRLLCTAILHLSCCLYLLSGTSIAEKHPLEAIRESMRTDFQERQHTFSHAMYGTQLDDVPIINPTIPNITPIPSGPPTNPITPPSQGSPTIPIPTTPAIPDPGSPITPIPPTPTIPGSPTINPTPNPNPTPTNPSGASQWCVAKQGAADPALQVALDYACGFGGADCSAIQPGQSCFDPNTVKDHASYAFNDYYQKNPAPTSCDFGGTAQLVSTDPSTGNCHYTSGGASPTTPAQPSPTFEPPATLMPPPTLDTPPSPIMLSPPTPVGSTQNPPGEPTVPEPTDYGAPTDSPNSAHLFSRNLILVMFSFLSFIATHILI</sequence>
<feature type="region of interest" description="Disordered" evidence="9">
    <location>
        <begin position="105"/>
        <end position="140"/>
    </location>
</feature>
<feature type="compositionally biased region" description="Pro residues" evidence="9">
    <location>
        <begin position="105"/>
        <end position="134"/>
    </location>
</feature>
<evidence type="ECO:0000256" key="2">
    <source>
        <dbReference type="ARBA" id="ARBA00022475"/>
    </source>
</evidence>
<keyword evidence="4 10" id="KW-0732">Signal</keyword>
<evidence type="ECO:0000256" key="5">
    <source>
        <dbReference type="ARBA" id="ARBA00023136"/>
    </source>
</evidence>